<keyword evidence="3" id="KW-0489">Methyltransferase</keyword>
<dbReference type="EC" id="2.1.1.72" evidence="2"/>
<evidence type="ECO:0000256" key="3">
    <source>
        <dbReference type="ARBA" id="ARBA00022603"/>
    </source>
</evidence>
<dbReference type="GO" id="GO:0009307">
    <property type="term" value="P:DNA restriction-modification system"/>
    <property type="evidence" value="ECO:0007669"/>
    <property type="project" value="UniProtKB-KW"/>
</dbReference>
<comment type="caution">
    <text evidence="10">The sequence shown here is derived from an EMBL/GenBank/DDBJ whole genome shotgun (WGS) entry which is preliminary data.</text>
</comment>
<evidence type="ECO:0000256" key="1">
    <source>
        <dbReference type="ARBA" id="ARBA00006594"/>
    </source>
</evidence>
<evidence type="ECO:0000313" key="11">
    <source>
        <dbReference type="Proteomes" id="UP001159387"/>
    </source>
</evidence>
<dbReference type="Gene3D" id="1.20.1260.30">
    <property type="match status" value="1"/>
</dbReference>
<dbReference type="GO" id="GO:0008170">
    <property type="term" value="F:N-methyltransferase activity"/>
    <property type="evidence" value="ECO:0007669"/>
    <property type="project" value="InterPro"/>
</dbReference>
<dbReference type="InterPro" id="IPR038333">
    <property type="entry name" value="T1MK-like_N_sf"/>
</dbReference>
<comment type="catalytic activity">
    <reaction evidence="7">
        <text>a 2'-deoxyadenosine in DNA + S-adenosyl-L-methionine = an N(6)-methyl-2'-deoxyadenosine in DNA + S-adenosyl-L-homocysteine + H(+)</text>
        <dbReference type="Rhea" id="RHEA:15197"/>
        <dbReference type="Rhea" id="RHEA-COMP:12418"/>
        <dbReference type="Rhea" id="RHEA-COMP:12419"/>
        <dbReference type="ChEBI" id="CHEBI:15378"/>
        <dbReference type="ChEBI" id="CHEBI:57856"/>
        <dbReference type="ChEBI" id="CHEBI:59789"/>
        <dbReference type="ChEBI" id="CHEBI:90615"/>
        <dbReference type="ChEBI" id="CHEBI:90616"/>
        <dbReference type="EC" id="2.1.1.72"/>
    </reaction>
</comment>
<dbReference type="AlphaFoldDB" id="A0AA43GS34"/>
<dbReference type="EMBL" id="JANQDH010000058">
    <property type="protein sequence ID" value="MDH6060649.1"/>
    <property type="molecule type" value="Genomic_DNA"/>
</dbReference>
<dbReference type="InterPro" id="IPR003356">
    <property type="entry name" value="DNA_methylase_A-5"/>
</dbReference>
<keyword evidence="6" id="KW-0680">Restriction system</keyword>
<dbReference type="PANTHER" id="PTHR42933:SF4">
    <property type="entry name" value="TYPE I RESTRICTION ENZYME ECOKI METHYLASE SUBUNIT"/>
    <property type="match status" value="1"/>
</dbReference>
<evidence type="ECO:0000256" key="5">
    <source>
        <dbReference type="ARBA" id="ARBA00022691"/>
    </source>
</evidence>
<dbReference type="GO" id="GO:0003677">
    <property type="term" value="F:DNA binding"/>
    <property type="evidence" value="ECO:0007669"/>
    <property type="project" value="InterPro"/>
</dbReference>
<sequence length="508" mass="57224">MAKTQTNGKNGKNFSTQQGLNSYIKSICDIMRRSNCAGALQYVPELSWILFLRILDELEEREAEEAEAVGDSFTPSLQPPYRWRDWAAPQGLTRLQFQMGGTLGGFMSFVNNELIRHLRELKDQPTATPRQKIISEVLSATEKVRLDTETNLLDVLDKVHEISVNSVDTTHIFHISQIYEGLLLKMGEKNNDGGQFFTPREIIRVMVEALNPQVGQTVYDPSCGTGGFLAQSYEYMRSCLGNDITGEQLETLKLRTFYGREKENLIFPIALANLMLHGIDQPNLWHGNTLTKGATYADLFLTAPPLFDVILTNPPFGGKEHKTVQAQFTFKTSATQVLFLQHVIDSLKLGGHCGIILDEGVLFRTNETAFVQTKRKLLNDCNLWCIVSLPPGTFVAAGGGVKANILFFTRGQVTEKIWYYDLSDVKVTKRQPLTRKHFDEFLALLPERKDSARSWTVTRAEIEAKNYDLKAVNPNIEVEEDNRTPEDLLSFIEEKAQEVAAALAVLQR</sequence>
<dbReference type="Pfam" id="PF12161">
    <property type="entry name" value="HsdM_N"/>
    <property type="match status" value="1"/>
</dbReference>
<evidence type="ECO:0000259" key="8">
    <source>
        <dbReference type="Pfam" id="PF02384"/>
    </source>
</evidence>
<keyword evidence="4" id="KW-0808">Transferase</keyword>
<dbReference type="GO" id="GO:0032259">
    <property type="term" value="P:methylation"/>
    <property type="evidence" value="ECO:0007669"/>
    <property type="project" value="UniProtKB-KW"/>
</dbReference>
<protein>
    <recommendedName>
        <fullName evidence="2">site-specific DNA-methyltransferase (adenine-specific)</fullName>
        <ecNumber evidence="2">2.1.1.72</ecNumber>
    </recommendedName>
</protein>
<evidence type="ECO:0000313" key="10">
    <source>
        <dbReference type="EMBL" id="MDH6060649.1"/>
    </source>
</evidence>
<evidence type="ECO:0000256" key="4">
    <source>
        <dbReference type="ARBA" id="ARBA00022679"/>
    </source>
</evidence>
<name>A0AA43GS34_9CYAN</name>
<dbReference type="Gene3D" id="3.40.50.150">
    <property type="entry name" value="Vaccinia Virus protein VP39"/>
    <property type="match status" value="1"/>
</dbReference>
<reference evidence="10 11" key="1">
    <citation type="journal article" date="2023" name="J. Phycol.">
        <title>Chrysosporum ovalisporum is synonymous with the true-branching cyanobacterium Umezakia natans (Nostocales/Aphanizomenonaceae).</title>
        <authorList>
            <person name="McGregor G.B."/>
            <person name="Sendall B.C."/>
            <person name="Niiyama Y."/>
            <person name="Tuji A."/>
            <person name="Willis A."/>
        </authorList>
    </citation>
    <scope>NUCLEOTIDE SEQUENCE [LARGE SCALE GENOMIC DNA]</scope>
    <source>
        <strain evidence="10 11">ANA360D</strain>
    </source>
</reference>
<feature type="domain" description="DNA methylase adenine-specific" evidence="8">
    <location>
        <begin position="175"/>
        <end position="473"/>
    </location>
</feature>
<keyword evidence="5" id="KW-0949">S-adenosyl-L-methionine</keyword>
<organism evidence="10 11">
    <name type="scientific">Chrysosporum bergii ANA360D</name>
    <dbReference type="NCBI Taxonomy" id="617107"/>
    <lineage>
        <taxon>Bacteria</taxon>
        <taxon>Bacillati</taxon>
        <taxon>Cyanobacteriota</taxon>
        <taxon>Cyanophyceae</taxon>
        <taxon>Nostocales</taxon>
        <taxon>Nodulariaceae</taxon>
        <taxon>Chrysosporum</taxon>
    </lineage>
</organism>
<dbReference type="GO" id="GO:0009007">
    <property type="term" value="F:site-specific DNA-methyltransferase (adenine-specific) activity"/>
    <property type="evidence" value="ECO:0007669"/>
    <property type="project" value="UniProtKB-EC"/>
</dbReference>
<evidence type="ECO:0000256" key="7">
    <source>
        <dbReference type="ARBA" id="ARBA00047942"/>
    </source>
</evidence>
<dbReference type="Pfam" id="PF02384">
    <property type="entry name" value="N6_Mtase"/>
    <property type="match status" value="1"/>
</dbReference>
<dbReference type="SUPFAM" id="SSF53335">
    <property type="entry name" value="S-adenosyl-L-methionine-dependent methyltransferases"/>
    <property type="match status" value="1"/>
</dbReference>
<dbReference type="InterPro" id="IPR022749">
    <property type="entry name" value="D12N6_MeTrfase_N"/>
</dbReference>
<dbReference type="PANTHER" id="PTHR42933">
    <property type="entry name" value="SLR6095 PROTEIN"/>
    <property type="match status" value="1"/>
</dbReference>
<dbReference type="InterPro" id="IPR029063">
    <property type="entry name" value="SAM-dependent_MTases_sf"/>
</dbReference>
<dbReference type="RefSeq" id="WP_280654641.1">
    <property type="nucleotide sequence ID" value="NZ_JANQDH010000058.1"/>
</dbReference>
<dbReference type="PRINTS" id="PR00507">
    <property type="entry name" value="N12N6MTFRASE"/>
</dbReference>
<evidence type="ECO:0000256" key="2">
    <source>
        <dbReference type="ARBA" id="ARBA00011900"/>
    </source>
</evidence>
<keyword evidence="11" id="KW-1185">Reference proteome</keyword>
<evidence type="ECO:0000256" key="6">
    <source>
        <dbReference type="ARBA" id="ARBA00022747"/>
    </source>
</evidence>
<dbReference type="InterPro" id="IPR002052">
    <property type="entry name" value="DNA_methylase_N6_adenine_CS"/>
</dbReference>
<dbReference type="PROSITE" id="PS00092">
    <property type="entry name" value="N6_MTASE"/>
    <property type="match status" value="1"/>
</dbReference>
<evidence type="ECO:0000259" key="9">
    <source>
        <dbReference type="Pfam" id="PF12161"/>
    </source>
</evidence>
<accession>A0AA43GS34</accession>
<dbReference type="Proteomes" id="UP001159387">
    <property type="component" value="Unassembled WGS sequence"/>
</dbReference>
<comment type="similarity">
    <text evidence="1">Belongs to the N(4)/N(6)-methyltransferase family.</text>
</comment>
<dbReference type="InterPro" id="IPR051537">
    <property type="entry name" value="DNA_Adenine_Mtase"/>
</dbReference>
<gene>
    <name evidence="10" type="ORF">NWP17_09390</name>
</gene>
<proteinExistence type="inferred from homology"/>
<feature type="domain" description="N6 adenine-specific DNA methyltransferase N-terminal" evidence="9">
    <location>
        <begin position="20"/>
        <end position="158"/>
    </location>
</feature>